<dbReference type="NCBIfam" id="NF040521">
    <property type="entry name" value="C45_proenzyme"/>
    <property type="match status" value="1"/>
</dbReference>
<dbReference type="Gene3D" id="1.10.10.2120">
    <property type="match status" value="1"/>
</dbReference>
<dbReference type="EMBL" id="BSTK01000001">
    <property type="protein sequence ID" value="GLY82138.1"/>
    <property type="molecule type" value="Genomic_DNA"/>
</dbReference>
<dbReference type="InterPro" id="IPR047794">
    <property type="entry name" value="C45_proenzyme-like"/>
</dbReference>
<dbReference type="Pfam" id="PF03417">
    <property type="entry name" value="AAT"/>
    <property type="match status" value="1"/>
</dbReference>
<dbReference type="PANTHER" id="PTHR34180:SF1">
    <property type="entry name" value="BETA-ALANYL-DOPAMINE_CARCININE HYDROLASE"/>
    <property type="match status" value="1"/>
</dbReference>
<protein>
    <recommendedName>
        <fullName evidence="1">Peptidase C45 hydrolase domain-containing protein</fullName>
    </recommendedName>
</protein>
<comment type="caution">
    <text evidence="2">The sequence shown here is derived from an EMBL/GenBank/DDBJ whole genome shotgun (WGS) entry which is preliminary data.</text>
</comment>
<name>A0A9W6RUX8_9ACTN</name>
<dbReference type="Gene3D" id="3.60.60.10">
    <property type="entry name" value="Penicillin V Acylase, Chain A"/>
    <property type="match status" value="1"/>
</dbReference>
<dbReference type="RefSeq" id="WP_285565716.1">
    <property type="nucleotide sequence ID" value="NZ_BSTK01000001.1"/>
</dbReference>
<dbReference type="Proteomes" id="UP001165074">
    <property type="component" value="Unassembled WGS sequence"/>
</dbReference>
<proteinExistence type="predicted"/>
<feature type="domain" description="Peptidase C45 hydrolase" evidence="1">
    <location>
        <begin position="203"/>
        <end position="350"/>
    </location>
</feature>
<dbReference type="InterPro" id="IPR005079">
    <property type="entry name" value="Peptidase_C45_hydrolase"/>
</dbReference>
<accession>A0A9W6RUX8</accession>
<keyword evidence="3" id="KW-1185">Reference proteome</keyword>
<sequence>MSQWSGIGLVEVEGSAREQGRAQGVALRSEIGDNLRLVERVLKRLEADGHTAEYLRLLRDNERFVARHSPDTLEEIVGIAAGSGFAYDQILALNLPVYQVRQFQRLECTQILLRGQATRDGSTLLAKTRDLASGPFHQVLIRRVLPSGRWVVEANISGCVTWPGIGINSDGLALSSSGAWSKRQPVDWARISEGWLLANTSELLRHSTSVRSLRDNLAEHPRLTPVILTAADRESAAVFETTATTQQEIEVSGSHSVRTNHYLSAGLAALAPTEREYPSTHHRIGRATSLIESRLGDWDIPAMAELMSDHDGFPQDSLCRHAQREGESQSLYSVMVRVEDGSVVALLGNPCSTLPLGDRVAALPATGTSLPGAGAVHVISGCLKESATPSA</sequence>
<dbReference type="InterPro" id="IPR047801">
    <property type="entry name" value="Peptidase_C45"/>
</dbReference>
<evidence type="ECO:0000313" key="2">
    <source>
        <dbReference type="EMBL" id="GLY82138.1"/>
    </source>
</evidence>
<evidence type="ECO:0000259" key="1">
    <source>
        <dbReference type="Pfam" id="PF03417"/>
    </source>
</evidence>
<evidence type="ECO:0000313" key="3">
    <source>
        <dbReference type="Proteomes" id="UP001165074"/>
    </source>
</evidence>
<dbReference type="PANTHER" id="PTHR34180">
    <property type="entry name" value="PEPTIDASE C45"/>
    <property type="match status" value="1"/>
</dbReference>
<organism evidence="2 3">
    <name type="scientific">Actinoallomurus iriomotensis</name>
    <dbReference type="NCBI Taxonomy" id="478107"/>
    <lineage>
        <taxon>Bacteria</taxon>
        <taxon>Bacillati</taxon>
        <taxon>Actinomycetota</taxon>
        <taxon>Actinomycetes</taxon>
        <taxon>Streptosporangiales</taxon>
        <taxon>Thermomonosporaceae</taxon>
        <taxon>Actinoallomurus</taxon>
    </lineage>
</organism>
<gene>
    <name evidence="2" type="ORF">Airi02_000700</name>
</gene>
<dbReference type="AlphaFoldDB" id="A0A9W6RUX8"/>
<reference evidence="2" key="1">
    <citation type="submission" date="2023-03" db="EMBL/GenBank/DDBJ databases">
        <title>Actinoallomurus iriomotensis NBRC 103684.</title>
        <authorList>
            <person name="Ichikawa N."/>
            <person name="Sato H."/>
            <person name="Tonouchi N."/>
        </authorList>
    </citation>
    <scope>NUCLEOTIDE SEQUENCE</scope>
    <source>
        <strain evidence="2">NBRC 103684</strain>
    </source>
</reference>